<evidence type="ECO:0000313" key="1">
    <source>
        <dbReference type="EMBL" id="MBK0392523.1"/>
    </source>
</evidence>
<comment type="caution">
    <text evidence="1">The sequence shown here is derived from an EMBL/GenBank/DDBJ whole genome shotgun (WGS) entry which is preliminary data.</text>
</comment>
<dbReference type="InterPro" id="IPR024572">
    <property type="entry name" value="RcnB"/>
</dbReference>
<organism evidence="1 2">
    <name type="scientific">Ramlibacter algicola</name>
    <dbReference type="NCBI Taxonomy" id="2795217"/>
    <lineage>
        <taxon>Bacteria</taxon>
        <taxon>Pseudomonadati</taxon>
        <taxon>Pseudomonadota</taxon>
        <taxon>Betaproteobacteria</taxon>
        <taxon>Burkholderiales</taxon>
        <taxon>Comamonadaceae</taxon>
        <taxon>Ramlibacter</taxon>
    </lineage>
</organism>
<reference evidence="1" key="1">
    <citation type="submission" date="2020-12" db="EMBL/GenBank/DDBJ databases">
        <title>Ramlibacter sp. nov., isolated from a freshwater alga, Cryptomonas.</title>
        <authorList>
            <person name="Kim H.M."/>
            <person name="Jeon C.O."/>
        </authorList>
    </citation>
    <scope>NUCLEOTIDE SEQUENCE</scope>
    <source>
        <strain evidence="1">CrO1</strain>
    </source>
</reference>
<sequence>MHVPHGPEFRRGARLPHELRARPYVVGNWRAYHLAPPRRGYEWVQVGPDFVLTAIGSGVIATVVLR</sequence>
<proteinExistence type="predicted"/>
<accession>A0A934Q0K5</accession>
<evidence type="ECO:0000313" key="2">
    <source>
        <dbReference type="Proteomes" id="UP000617041"/>
    </source>
</evidence>
<dbReference type="Gene3D" id="3.10.450.160">
    <property type="entry name" value="inner membrane protein cigr"/>
    <property type="match status" value="1"/>
</dbReference>
<keyword evidence="2" id="KW-1185">Reference proteome</keyword>
<name>A0A934Q0K5_9BURK</name>
<dbReference type="EMBL" id="JAEDAO010000001">
    <property type="protein sequence ID" value="MBK0392523.1"/>
    <property type="molecule type" value="Genomic_DNA"/>
</dbReference>
<dbReference type="Pfam" id="PF11776">
    <property type="entry name" value="RcnB"/>
    <property type="match status" value="1"/>
</dbReference>
<dbReference type="AlphaFoldDB" id="A0A934Q0K5"/>
<gene>
    <name evidence="1" type="ORF">I8E28_07955</name>
</gene>
<protein>
    <submittedName>
        <fullName evidence="1">RcnB family protein</fullName>
    </submittedName>
</protein>
<dbReference type="Proteomes" id="UP000617041">
    <property type="component" value="Unassembled WGS sequence"/>
</dbReference>